<comment type="caution">
    <text evidence="2">The sequence shown here is derived from an EMBL/GenBank/DDBJ whole genome shotgun (WGS) entry which is preliminary data.</text>
</comment>
<organism evidence="2 3">
    <name type="scientific">Hibiscus sabdariffa</name>
    <name type="common">roselle</name>
    <dbReference type="NCBI Taxonomy" id="183260"/>
    <lineage>
        <taxon>Eukaryota</taxon>
        <taxon>Viridiplantae</taxon>
        <taxon>Streptophyta</taxon>
        <taxon>Embryophyta</taxon>
        <taxon>Tracheophyta</taxon>
        <taxon>Spermatophyta</taxon>
        <taxon>Magnoliopsida</taxon>
        <taxon>eudicotyledons</taxon>
        <taxon>Gunneridae</taxon>
        <taxon>Pentapetalae</taxon>
        <taxon>rosids</taxon>
        <taxon>malvids</taxon>
        <taxon>Malvales</taxon>
        <taxon>Malvaceae</taxon>
        <taxon>Malvoideae</taxon>
        <taxon>Hibiscus</taxon>
    </lineage>
</organism>
<feature type="region of interest" description="Disordered" evidence="1">
    <location>
        <begin position="92"/>
        <end position="113"/>
    </location>
</feature>
<sequence length="212" mass="22917">MILKGSDNDDRWPNGPIDINASGGDGSHVDLGWCDKLVDGDNYDTQEARGKRTVQQIEMKLGSVDAKEPCSDKNLDNLGKIVDVDSVVENEAESKGLSSGEDTDYLDSSDVGGYETDSDGDFISKNIAKVHQQEDQASPPMSTPLVTPMPRQATPPMSRQTTPPMTFMSTPPAHSISTFDLGSPSAQPPIQSRSSTPTKRNVTTHRIPVCNR</sequence>
<accession>A0ABR2NPN4</accession>
<feature type="region of interest" description="Disordered" evidence="1">
    <location>
        <begin position="131"/>
        <end position="212"/>
    </location>
</feature>
<evidence type="ECO:0000313" key="2">
    <source>
        <dbReference type="EMBL" id="KAK8977927.1"/>
    </source>
</evidence>
<evidence type="ECO:0000256" key="1">
    <source>
        <dbReference type="SAM" id="MobiDB-lite"/>
    </source>
</evidence>
<proteinExistence type="predicted"/>
<gene>
    <name evidence="2" type="ORF">V6N11_059556</name>
</gene>
<name>A0ABR2NPN4_9ROSI</name>
<dbReference type="EMBL" id="JBBPBN010000115">
    <property type="protein sequence ID" value="KAK8977927.1"/>
    <property type="molecule type" value="Genomic_DNA"/>
</dbReference>
<dbReference type="Proteomes" id="UP001396334">
    <property type="component" value="Unassembled WGS sequence"/>
</dbReference>
<reference evidence="2 3" key="1">
    <citation type="journal article" date="2024" name="G3 (Bethesda)">
        <title>Genome assembly of Hibiscus sabdariffa L. provides insights into metabolisms of medicinal natural products.</title>
        <authorList>
            <person name="Kim T."/>
        </authorList>
    </citation>
    <scope>NUCLEOTIDE SEQUENCE [LARGE SCALE GENOMIC DNA]</scope>
    <source>
        <strain evidence="2">TK-2024</strain>
        <tissue evidence="2">Old leaves</tissue>
    </source>
</reference>
<feature type="compositionally biased region" description="Low complexity" evidence="1">
    <location>
        <begin position="161"/>
        <end position="172"/>
    </location>
</feature>
<evidence type="ECO:0000313" key="3">
    <source>
        <dbReference type="Proteomes" id="UP001396334"/>
    </source>
</evidence>
<keyword evidence="3" id="KW-1185">Reference proteome</keyword>
<protein>
    <submittedName>
        <fullName evidence="2">Uncharacterized protein</fullName>
    </submittedName>
</protein>
<feature type="region of interest" description="Disordered" evidence="1">
    <location>
        <begin position="1"/>
        <end position="24"/>
    </location>
</feature>
<feature type="compositionally biased region" description="Polar residues" evidence="1">
    <location>
        <begin position="175"/>
        <end position="201"/>
    </location>
</feature>
<feature type="compositionally biased region" description="Basic and acidic residues" evidence="1">
    <location>
        <begin position="1"/>
        <end position="12"/>
    </location>
</feature>